<protein>
    <submittedName>
        <fullName evidence="1">Uncharacterized protein</fullName>
    </submittedName>
</protein>
<sequence>MSWGLSKKTRHVAVTADGVIIFHRLDRTYRWGTTPDSTPLTEQEVKRFVSDNNHAACIGWALTFKGGE</sequence>
<comment type="caution">
    <text evidence="1">The sequence shown here is derived from an EMBL/GenBank/DDBJ whole genome shotgun (WGS) entry which is preliminary data.</text>
</comment>
<dbReference type="Proteomes" id="UP001238496">
    <property type="component" value="Unassembled WGS sequence"/>
</dbReference>
<dbReference type="RefSeq" id="WP_307374805.1">
    <property type="nucleotide sequence ID" value="NZ_JAUSUW010000010.1"/>
</dbReference>
<keyword evidence="2" id="KW-1185">Reference proteome</keyword>
<name>A0ABU0GAG3_9HYPH</name>
<reference evidence="1 2" key="1">
    <citation type="submission" date="2023-07" db="EMBL/GenBank/DDBJ databases">
        <title>Genomic Encyclopedia of Type Strains, Phase IV (KMG-IV): sequencing the most valuable type-strain genomes for metagenomic binning, comparative biology and taxonomic classification.</title>
        <authorList>
            <person name="Goeker M."/>
        </authorList>
    </citation>
    <scope>NUCLEOTIDE SEQUENCE [LARGE SCALE GENOMIC DNA]</scope>
    <source>
        <strain evidence="1 2">DSM 1111</strain>
    </source>
</reference>
<evidence type="ECO:0000313" key="1">
    <source>
        <dbReference type="EMBL" id="MDQ0422340.1"/>
    </source>
</evidence>
<gene>
    <name evidence="1" type="ORF">J2045_003388</name>
</gene>
<accession>A0ABU0GAG3</accession>
<proteinExistence type="predicted"/>
<evidence type="ECO:0000313" key="2">
    <source>
        <dbReference type="Proteomes" id="UP001238496"/>
    </source>
</evidence>
<organism evidence="1 2">
    <name type="scientific">Peteryoungia aggregata LMG 23059</name>
    <dbReference type="NCBI Taxonomy" id="1368425"/>
    <lineage>
        <taxon>Bacteria</taxon>
        <taxon>Pseudomonadati</taxon>
        <taxon>Pseudomonadota</taxon>
        <taxon>Alphaproteobacteria</taxon>
        <taxon>Hyphomicrobiales</taxon>
        <taxon>Rhizobiaceae</taxon>
        <taxon>Peteryoungia</taxon>
    </lineage>
</organism>
<dbReference type="EMBL" id="JAUSUW010000010">
    <property type="protein sequence ID" value="MDQ0422340.1"/>
    <property type="molecule type" value="Genomic_DNA"/>
</dbReference>